<dbReference type="Gene3D" id="3.30.565.10">
    <property type="entry name" value="Histidine kinase-like ATPase, C-terminal domain"/>
    <property type="match status" value="1"/>
</dbReference>
<dbReference type="InterPro" id="IPR005467">
    <property type="entry name" value="His_kinase_dom"/>
</dbReference>
<comment type="caution">
    <text evidence="9">The sequence shown here is derived from an EMBL/GenBank/DDBJ whole genome shotgun (WGS) entry which is preliminary data.</text>
</comment>
<dbReference type="GO" id="GO:0004673">
    <property type="term" value="F:protein histidine kinase activity"/>
    <property type="evidence" value="ECO:0007669"/>
    <property type="project" value="UniProtKB-EC"/>
</dbReference>
<keyword evidence="7" id="KW-0472">Membrane</keyword>
<dbReference type="InterPro" id="IPR032834">
    <property type="entry name" value="NatK-like_C"/>
</dbReference>
<gene>
    <name evidence="9" type="ORF">ACFO1S_04980</name>
</gene>
<feature type="transmembrane region" description="Helical" evidence="7">
    <location>
        <begin position="7"/>
        <end position="28"/>
    </location>
</feature>
<dbReference type="InterPro" id="IPR036890">
    <property type="entry name" value="HATPase_C_sf"/>
</dbReference>
<sequence>MKKSFILSTLAVVIVLIALNNAFFYFSFQSSFHSGPFSLLHFTNSVVTILSMAAVIILIHLVNRSRDRRLKTMQHQHVKEVDQMMTAIRGERHDLLNHLNTVHALVSLQQYDELHQYTRQLVNDAAITNDLILIGHPAISALIHSKMVAAQQNGIPFSYHCENLCHLPNGIRSLDIVRLIGNLLDNAFDAVSHSPIDRRQVHIHIWVHSSKLHIVVTNPGNLRLDDPDVIFEPGYSTKEKHSGLGLPIVKQLVNKYKGTICLDLQEPGVVKFDVQVRLQAVC</sequence>
<dbReference type="SUPFAM" id="SSF55874">
    <property type="entry name" value="ATPase domain of HSP90 chaperone/DNA topoisomerase II/histidine kinase"/>
    <property type="match status" value="1"/>
</dbReference>
<evidence type="ECO:0000256" key="1">
    <source>
        <dbReference type="ARBA" id="ARBA00022553"/>
    </source>
</evidence>
<accession>A0ABV8S627</accession>
<keyword evidence="5" id="KW-0067">ATP-binding</keyword>
<evidence type="ECO:0000256" key="5">
    <source>
        <dbReference type="ARBA" id="ARBA00022840"/>
    </source>
</evidence>
<name>A0ABV8S627_9BACL</name>
<dbReference type="InterPro" id="IPR039506">
    <property type="entry name" value="SPOB_a"/>
</dbReference>
<dbReference type="PANTHER" id="PTHR40448:SF1">
    <property type="entry name" value="TWO-COMPONENT SENSOR HISTIDINE KINASE"/>
    <property type="match status" value="1"/>
</dbReference>
<keyword evidence="7" id="KW-1133">Transmembrane helix</keyword>
<dbReference type="Pfam" id="PF14689">
    <property type="entry name" value="SPOB_a"/>
    <property type="match status" value="1"/>
</dbReference>
<keyword evidence="7" id="KW-0812">Transmembrane</keyword>
<proteinExistence type="predicted"/>
<dbReference type="SUPFAM" id="SSF55890">
    <property type="entry name" value="Sporulation response regulatory protein Spo0B"/>
    <property type="match status" value="1"/>
</dbReference>
<keyword evidence="1" id="KW-0597">Phosphoprotein</keyword>
<protein>
    <submittedName>
        <fullName evidence="9">Sensor histidine kinase</fullName>
        <ecNumber evidence="9">2.7.13.3</ecNumber>
    </submittedName>
</protein>
<dbReference type="PANTHER" id="PTHR40448">
    <property type="entry name" value="TWO-COMPONENT SENSOR HISTIDINE KINASE"/>
    <property type="match status" value="1"/>
</dbReference>
<keyword evidence="6" id="KW-0902">Two-component regulatory system</keyword>
<dbReference type="Proteomes" id="UP001595755">
    <property type="component" value="Unassembled WGS sequence"/>
</dbReference>
<dbReference type="RefSeq" id="WP_204603337.1">
    <property type="nucleotide sequence ID" value="NZ_JBHSED010000005.1"/>
</dbReference>
<evidence type="ECO:0000256" key="4">
    <source>
        <dbReference type="ARBA" id="ARBA00022777"/>
    </source>
</evidence>
<keyword evidence="4 9" id="KW-0418">Kinase</keyword>
<dbReference type="EC" id="2.7.13.3" evidence="9"/>
<feature type="transmembrane region" description="Helical" evidence="7">
    <location>
        <begin position="40"/>
        <end position="62"/>
    </location>
</feature>
<keyword evidence="3" id="KW-0547">Nucleotide-binding</keyword>
<evidence type="ECO:0000256" key="2">
    <source>
        <dbReference type="ARBA" id="ARBA00022679"/>
    </source>
</evidence>
<evidence type="ECO:0000256" key="6">
    <source>
        <dbReference type="ARBA" id="ARBA00023012"/>
    </source>
</evidence>
<evidence type="ECO:0000256" key="7">
    <source>
        <dbReference type="SAM" id="Phobius"/>
    </source>
</evidence>
<evidence type="ECO:0000256" key="3">
    <source>
        <dbReference type="ARBA" id="ARBA00022741"/>
    </source>
</evidence>
<dbReference type="Gene3D" id="1.10.287.130">
    <property type="match status" value="1"/>
</dbReference>
<dbReference type="SMART" id="SM00387">
    <property type="entry name" value="HATPase_c"/>
    <property type="match status" value="1"/>
</dbReference>
<organism evidence="9 10">
    <name type="scientific">Cohnella boryungensis</name>
    <dbReference type="NCBI Taxonomy" id="768479"/>
    <lineage>
        <taxon>Bacteria</taxon>
        <taxon>Bacillati</taxon>
        <taxon>Bacillota</taxon>
        <taxon>Bacilli</taxon>
        <taxon>Bacillales</taxon>
        <taxon>Paenibacillaceae</taxon>
        <taxon>Cohnella</taxon>
    </lineage>
</organism>
<dbReference type="InterPro" id="IPR016120">
    <property type="entry name" value="Sig_transdc_His_kin_SpoOB"/>
</dbReference>
<evidence type="ECO:0000313" key="9">
    <source>
        <dbReference type="EMBL" id="MFC4302796.1"/>
    </source>
</evidence>
<evidence type="ECO:0000259" key="8">
    <source>
        <dbReference type="PROSITE" id="PS50109"/>
    </source>
</evidence>
<feature type="domain" description="Histidine kinase" evidence="8">
    <location>
        <begin position="176"/>
        <end position="280"/>
    </location>
</feature>
<dbReference type="PROSITE" id="PS50109">
    <property type="entry name" value="HIS_KIN"/>
    <property type="match status" value="1"/>
</dbReference>
<dbReference type="EMBL" id="JBHSED010000005">
    <property type="protein sequence ID" value="MFC4302796.1"/>
    <property type="molecule type" value="Genomic_DNA"/>
</dbReference>
<dbReference type="InterPro" id="IPR003594">
    <property type="entry name" value="HATPase_dom"/>
</dbReference>
<keyword evidence="2 9" id="KW-0808">Transferase</keyword>
<reference evidence="10" key="1">
    <citation type="journal article" date="2019" name="Int. J. Syst. Evol. Microbiol.">
        <title>The Global Catalogue of Microorganisms (GCM) 10K type strain sequencing project: providing services to taxonomists for standard genome sequencing and annotation.</title>
        <authorList>
            <consortium name="The Broad Institute Genomics Platform"/>
            <consortium name="The Broad Institute Genome Sequencing Center for Infectious Disease"/>
            <person name="Wu L."/>
            <person name="Ma J."/>
        </authorList>
    </citation>
    <scope>NUCLEOTIDE SEQUENCE [LARGE SCALE GENOMIC DNA]</scope>
    <source>
        <strain evidence="10">CGMCC 4.1641</strain>
    </source>
</reference>
<dbReference type="Pfam" id="PF14501">
    <property type="entry name" value="HATPase_c_5"/>
    <property type="match status" value="1"/>
</dbReference>
<keyword evidence="10" id="KW-1185">Reference proteome</keyword>
<evidence type="ECO:0000313" key="10">
    <source>
        <dbReference type="Proteomes" id="UP001595755"/>
    </source>
</evidence>